<dbReference type="AlphaFoldDB" id="A0A8H7NB83"/>
<protein>
    <recommendedName>
        <fullName evidence="4">ML-like domain-containing protein</fullName>
    </recommendedName>
</protein>
<comment type="caution">
    <text evidence="2">The sequence shown here is derived from an EMBL/GenBank/DDBJ whole genome shotgun (WGS) entry which is preliminary data.</text>
</comment>
<proteinExistence type="predicted"/>
<evidence type="ECO:0008006" key="4">
    <source>
        <dbReference type="Google" id="ProtNLM"/>
    </source>
</evidence>
<dbReference type="EMBL" id="JADCTT010000005">
    <property type="protein sequence ID" value="KAF9752435.1"/>
    <property type="molecule type" value="Genomic_DNA"/>
</dbReference>
<gene>
    <name evidence="2" type="ORF">IM811_014229</name>
</gene>
<feature type="signal peptide" evidence="1">
    <location>
        <begin position="1"/>
        <end position="18"/>
    </location>
</feature>
<name>A0A8H7NB83_BIOOC</name>
<sequence>MKGLSLIALASAVMVAVGATKTTLSSVESTTSTDSACSLVTSTEYRINTVLENPTKWLASINRKYYRGQHSWSDSIPIFTATVEHAGSIVPAIGYVASGILEIEGYKVTSSVVTATACGTTQPSPDPDSICHLSNNDGLQETARETEPIREDMSVSPTMITGTVPWALIHHPTILAVQVASLPRTTGTRPASLQ</sequence>
<keyword evidence="1" id="KW-0732">Signal</keyword>
<evidence type="ECO:0000313" key="2">
    <source>
        <dbReference type="EMBL" id="KAF9752435.1"/>
    </source>
</evidence>
<evidence type="ECO:0000313" key="3">
    <source>
        <dbReference type="Proteomes" id="UP000616885"/>
    </source>
</evidence>
<reference evidence="2" key="1">
    <citation type="submission" date="2020-10" db="EMBL/GenBank/DDBJ databases">
        <title>High-Quality Genome Resource of Clonostachys rosea strain S41 by Oxford Nanopore Long-Read Sequencing.</title>
        <authorList>
            <person name="Wang H."/>
        </authorList>
    </citation>
    <scope>NUCLEOTIDE SEQUENCE</scope>
    <source>
        <strain evidence="2">S41</strain>
    </source>
</reference>
<accession>A0A8H7NB83</accession>
<feature type="chain" id="PRO_5034707816" description="ML-like domain-containing protein" evidence="1">
    <location>
        <begin position="19"/>
        <end position="194"/>
    </location>
</feature>
<dbReference type="Proteomes" id="UP000616885">
    <property type="component" value="Unassembled WGS sequence"/>
</dbReference>
<organism evidence="2 3">
    <name type="scientific">Bionectria ochroleuca</name>
    <name type="common">Gliocladium roseum</name>
    <dbReference type="NCBI Taxonomy" id="29856"/>
    <lineage>
        <taxon>Eukaryota</taxon>
        <taxon>Fungi</taxon>
        <taxon>Dikarya</taxon>
        <taxon>Ascomycota</taxon>
        <taxon>Pezizomycotina</taxon>
        <taxon>Sordariomycetes</taxon>
        <taxon>Hypocreomycetidae</taxon>
        <taxon>Hypocreales</taxon>
        <taxon>Bionectriaceae</taxon>
        <taxon>Clonostachys</taxon>
    </lineage>
</organism>
<evidence type="ECO:0000256" key="1">
    <source>
        <dbReference type="SAM" id="SignalP"/>
    </source>
</evidence>